<evidence type="ECO:0000313" key="3">
    <source>
        <dbReference type="EMBL" id="VDO38403.1"/>
    </source>
</evidence>
<feature type="coiled-coil region" evidence="1">
    <location>
        <begin position="53"/>
        <end position="93"/>
    </location>
</feature>
<evidence type="ECO:0000313" key="4">
    <source>
        <dbReference type="Proteomes" id="UP000267606"/>
    </source>
</evidence>
<dbReference type="EMBL" id="UZAJ01002837">
    <property type="protein sequence ID" value="VDO38403.1"/>
    <property type="molecule type" value="Genomic_DNA"/>
</dbReference>
<dbReference type="WBParaSite" id="OFLC_0000396501-mRNA-1">
    <property type="protein sequence ID" value="OFLC_0000396501-mRNA-1"/>
    <property type="gene ID" value="OFLC_0000396501"/>
</dbReference>
<dbReference type="Proteomes" id="UP000267606">
    <property type="component" value="Unassembled WGS sequence"/>
</dbReference>
<evidence type="ECO:0000313" key="5">
    <source>
        <dbReference type="WBParaSite" id="OFLC_0000396501-mRNA-1"/>
    </source>
</evidence>
<proteinExistence type="predicted"/>
<evidence type="ECO:0000256" key="1">
    <source>
        <dbReference type="SAM" id="Coils"/>
    </source>
</evidence>
<protein>
    <submittedName>
        <fullName evidence="3 5">Uncharacterized protein</fullName>
    </submittedName>
</protein>
<organism evidence="5">
    <name type="scientific">Onchocerca flexuosa</name>
    <dbReference type="NCBI Taxonomy" id="387005"/>
    <lineage>
        <taxon>Eukaryota</taxon>
        <taxon>Metazoa</taxon>
        <taxon>Ecdysozoa</taxon>
        <taxon>Nematoda</taxon>
        <taxon>Chromadorea</taxon>
        <taxon>Rhabditida</taxon>
        <taxon>Spirurina</taxon>
        <taxon>Spiruromorpha</taxon>
        <taxon>Filarioidea</taxon>
        <taxon>Onchocercidae</taxon>
        <taxon>Onchocerca</taxon>
    </lineage>
</organism>
<feature type="region of interest" description="Disordered" evidence="2">
    <location>
        <begin position="93"/>
        <end position="192"/>
    </location>
</feature>
<sequence length="260" mass="28821">MSCPMLESKPSASVAGKSSISVTPAVTAIITTTNSNISAATNNNINSMSYPYKKRVRDEFEKRQRQMEEQQRLQLLAQAEQQLQLQRQEQQLQMQHESHLQQQQKKQQPKKLQQRQKYKSQPGTSGMASTAAAVITASGNVPDEVGSSGINRPELPSAEMPHQHLRDDEFDVAEEEAEDTSSEDSESSSSTIWSDLDQAALEAKSCCCLATVTGGKAIACGRPAFGIWFSNKMRNKALKKNLPFAYNKGVIFSFFFLIVK</sequence>
<evidence type="ECO:0000256" key="2">
    <source>
        <dbReference type="SAM" id="MobiDB-lite"/>
    </source>
</evidence>
<feature type="compositionally biased region" description="Basic residues" evidence="2">
    <location>
        <begin position="107"/>
        <end position="118"/>
    </location>
</feature>
<keyword evidence="1" id="KW-0175">Coiled coil</keyword>
<dbReference type="STRING" id="387005.A0A183H904"/>
<feature type="compositionally biased region" description="Polar residues" evidence="2">
    <location>
        <begin position="119"/>
        <end position="128"/>
    </location>
</feature>
<reference evidence="5" key="1">
    <citation type="submission" date="2016-06" db="UniProtKB">
        <authorList>
            <consortium name="WormBaseParasite"/>
        </authorList>
    </citation>
    <scope>IDENTIFICATION</scope>
</reference>
<keyword evidence="4" id="KW-1185">Reference proteome</keyword>
<dbReference type="AlphaFoldDB" id="A0A183H904"/>
<feature type="compositionally biased region" description="Low complexity" evidence="2">
    <location>
        <begin position="93"/>
        <end position="106"/>
    </location>
</feature>
<name>A0A183H904_9BILA</name>
<reference evidence="3 4" key="2">
    <citation type="submission" date="2018-11" db="EMBL/GenBank/DDBJ databases">
        <authorList>
            <consortium name="Pathogen Informatics"/>
        </authorList>
    </citation>
    <scope>NUCLEOTIDE SEQUENCE [LARGE SCALE GENOMIC DNA]</scope>
</reference>
<accession>A0A183H904</accession>
<gene>
    <name evidence="3" type="ORF">OFLC_LOCUS3966</name>
</gene>
<feature type="compositionally biased region" description="Acidic residues" evidence="2">
    <location>
        <begin position="168"/>
        <end position="186"/>
    </location>
</feature>